<accession>A0A316TNY9</accession>
<dbReference type="Gene3D" id="2.60.200.20">
    <property type="match status" value="1"/>
</dbReference>
<dbReference type="AlphaFoldDB" id="A0A316TNY9"/>
<dbReference type="SMART" id="SM00240">
    <property type="entry name" value="FHA"/>
    <property type="match status" value="1"/>
</dbReference>
<dbReference type="InterPro" id="IPR029787">
    <property type="entry name" value="Nucleotide_cyclase"/>
</dbReference>
<dbReference type="GO" id="GO:0004016">
    <property type="term" value="F:adenylate cyclase activity"/>
    <property type="evidence" value="ECO:0007669"/>
    <property type="project" value="UniProtKB-ARBA"/>
</dbReference>
<dbReference type="SUPFAM" id="SSF55073">
    <property type="entry name" value="Nucleotide cyclase"/>
    <property type="match status" value="1"/>
</dbReference>
<dbReference type="InterPro" id="IPR000253">
    <property type="entry name" value="FHA_dom"/>
</dbReference>
<dbReference type="SMART" id="SM00044">
    <property type="entry name" value="CYCc"/>
    <property type="match status" value="1"/>
</dbReference>
<name>A0A316TNY9_9ACTN</name>
<evidence type="ECO:0000256" key="2">
    <source>
        <dbReference type="ARBA" id="ARBA00022553"/>
    </source>
</evidence>
<evidence type="ECO:0000313" key="5">
    <source>
        <dbReference type="EMBL" id="PWN03962.1"/>
    </source>
</evidence>
<comment type="caution">
    <text evidence="5">The sequence shown here is derived from an EMBL/GenBank/DDBJ whole genome shotgun (WGS) entry which is preliminary data.</text>
</comment>
<dbReference type="GO" id="GO:0035556">
    <property type="term" value="P:intracellular signal transduction"/>
    <property type="evidence" value="ECO:0007669"/>
    <property type="project" value="InterPro"/>
</dbReference>
<evidence type="ECO:0000313" key="6">
    <source>
        <dbReference type="Proteomes" id="UP000245507"/>
    </source>
</evidence>
<dbReference type="InterPro" id="IPR008984">
    <property type="entry name" value="SMAD_FHA_dom_sf"/>
</dbReference>
<dbReference type="SUPFAM" id="SSF49879">
    <property type="entry name" value="SMAD/FHA domain"/>
    <property type="match status" value="1"/>
</dbReference>
<protein>
    <recommendedName>
        <fullName evidence="7">Adenylate/guanylate cyclase domain-containing protein</fullName>
    </recommendedName>
</protein>
<dbReference type="Proteomes" id="UP000245507">
    <property type="component" value="Unassembled WGS sequence"/>
</dbReference>
<evidence type="ECO:0008006" key="7">
    <source>
        <dbReference type="Google" id="ProtNLM"/>
    </source>
</evidence>
<dbReference type="Pfam" id="PF00211">
    <property type="entry name" value="Guanylate_cyc"/>
    <property type="match status" value="1"/>
</dbReference>
<organism evidence="5 6">
    <name type="scientific">Nocardioides silvaticus</name>
    <dbReference type="NCBI Taxonomy" id="2201891"/>
    <lineage>
        <taxon>Bacteria</taxon>
        <taxon>Bacillati</taxon>
        <taxon>Actinomycetota</taxon>
        <taxon>Actinomycetes</taxon>
        <taxon>Propionibacteriales</taxon>
        <taxon>Nocardioidaceae</taxon>
        <taxon>Nocardioides</taxon>
    </lineage>
</organism>
<evidence type="ECO:0000259" key="4">
    <source>
        <dbReference type="PROSITE" id="PS50125"/>
    </source>
</evidence>
<dbReference type="PROSITE" id="PS50125">
    <property type="entry name" value="GUANYLATE_CYCLASE_2"/>
    <property type="match status" value="1"/>
</dbReference>
<dbReference type="PROSITE" id="PS50006">
    <property type="entry name" value="FHA_DOMAIN"/>
    <property type="match status" value="1"/>
</dbReference>
<proteinExistence type="inferred from homology"/>
<dbReference type="InterPro" id="IPR001054">
    <property type="entry name" value="A/G_cyclase"/>
</dbReference>
<evidence type="ECO:0000256" key="1">
    <source>
        <dbReference type="ARBA" id="ARBA00005381"/>
    </source>
</evidence>
<gene>
    <name evidence="5" type="ORF">DJ010_07900</name>
</gene>
<keyword evidence="6" id="KW-1185">Reference proteome</keyword>
<dbReference type="PANTHER" id="PTHR43081">
    <property type="entry name" value="ADENYLATE CYCLASE, TERMINAL-DIFFERENTIATION SPECIFIC-RELATED"/>
    <property type="match status" value="1"/>
</dbReference>
<dbReference type="Pfam" id="PF00498">
    <property type="entry name" value="FHA"/>
    <property type="match status" value="1"/>
</dbReference>
<dbReference type="PANTHER" id="PTHR43081:SF1">
    <property type="entry name" value="ADENYLATE CYCLASE, TERMINAL-DIFFERENTIATION SPECIFIC"/>
    <property type="match status" value="1"/>
</dbReference>
<dbReference type="CDD" id="cd00060">
    <property type="entry name" value="FHA"/>
    <property type="match status" value="1"/>
</dbReference>
<keyword evidence="2" id="KW-0597">Phosphoprotein</keyword>
<feature type="domain" description="FHA" evidence="3">
    <location>
        <begin position="227"/>
        <end position="276"/>
    </location>
</feature>
<reference evidence="5 6" key="1">
    <citation type="submission" date="2018-05" db="EMBL/GenBank/DDBJ databases">
        <title>Nocardioides silvaticus genome.</title>
        <authorList>
            <person name="Li C."/>
            <person name="Wang G."/>
        </authorList>
    </citation>
    <scope>NUCLEOTIDE SEQUENCE [LARGE SCALE GENOMIC DNA]</scope>
    <source>
        <strain evidence="5 6">CCTCC AB 2018079</strain>
    </source>
</reference>
<feature type="domain" description="Guanylate cyclase" evidence="4">
    <location>
        <begin position="13"/>
        <end position="125"/>
    </location>
</feature>
<sequence length="301" mass="32639">MSDVSELSQQRLAMLFSDIEGSTLHANRLGDRWKDVLRLHRETCRRAWKDHDGEEVDTAGDGFFVVFRAVRDAVAAAMQAQRELASADWPGGRPIRSRTGIHVGPVSSYDGSYVGYDVHRAARIMGAANGGQVVVSQAVVEDFETRPDGIEITDLGVHPLKDLAEEERLFQVHAEGMLASFPRIKSLGTSGAAAAAVARTLYRPAAVAAAELLMEDGRTIAVDENGLRIGRMPDNDLVLNDNLVSRHHCAITGTPAGFVLTDLQSTHGTTVNGERLTTARPLEDGDLLAVGETRMQFTQPE</sequence>
<dbReference type="EMBL" id="QGDD01000002">
    <property type="protein sequence ID" value="PWN03962.1"/>
    <property type="molecule type" value="Genomic_DNA"/>
</dbReference>
<dbReference type="GO" id="GO:0009190">
    <property type="term" value="P:cyclic nucleotide biosynthetic process"/>
    <property type="evidence" value="ECO:0007669"/>
    <property type="project" value="InterPro"/>
</dbReference>
<dbReference type="Gene3D" id="3.30.70.1230">
    <property type="entry name" value="Nucleotide cyclase"/>
    <property type="match status" value="1"/>
</dbReference>
<evidence type="ECO:0000259" key="3">
    <source>
        <dbReference type="PROSITE" id="PS50006"/>
    </source>
</evidence>
<dbReference type="InterPro" id="IPR050697">
    <property type="entry name" value="Adenylyl/Guanylyl_Cyclase_3/4"/>
</dbReference>
<dbReference type="CDD" id="cd07302">
    <property type="entry name" value="CHD"/>
    <property type="match status" value="1"/>
</dbReference>
<comment type="similarity">
    <text evidence="1">Belongs to the adenylyl cyclase class-3 family.</text>
</comment>